<dbReference type="OrthoDB" id="308383at2759"/>
<dbReference type="Pfam" id="PF00856">
    <property type="entry name" value="SET"/>
    <property type="match status" value="1"/>
</dbReference>
<dbReference type="SUPFAM" id="SSF82199">
    <property type="entry name" value="SET domain"/>
    <property type="match status" value="1"/>
</dbReference>
<feature type="domain" description="SET" evidence="2">
    <location>
        <begin position="178"/>
        <end position="255"/>
    </location>
</feature>
<gene>
    <name evidence="8" type="ORF">PC110_g16177</name>
    <name evidence="3" type="ORF">PC113_g17110</name>
    <name evidence="5" type="ORF">PC115_g583</name>
    <name evidence="4" type="ORF">PC117_g19886</name>
    <name evidence="6" type="ORF">PC118_g19655</name>
    <name evidence="7" type="ORF">PC129_g20877</name>
</gene>
<dbReference type="InterPro" id="IPR001214">
    <property type="entry name" value="SET_dom"/>
</dbReference>
<dbReference type="InterPro" id="IPR046341">
    <property type="entry name" value="SET_dom_sf"/>
</dbReference>
<reference evidence="8 9" key="1">
    <citation type="submission" date="2018-01" db="EMBL/GenBank/DDBJ databases">
        <title>Draft genome of the strawberry crown rot pathogen Phytophthora cactorum.</title>
        <authorList>
            <person name="Armitage A.D."/>
            <person name="Lysoe E."/>
            <person name="Nellist C.F."/>
            <person name="Harrison R.J."/>
            <person name="Brurberg M.B."/>
        </authorList>
    </citation>
    <scope>NUCLEOTIDE SEQUENCE [LARGE SCALE GENOMIC DNA]</scope>
    <source>
        <strain evidence="8 9">10300</strain>
    </source>
</reference>
<dbReference type="VEuPathDB" id="FungiDB:PC110_g16177"/>
<dbReference type="Proteomes" id="UP000735874">
    <property type="component" value="Unassembled WGS sequence"/>
</dbReference>
<evidence type="ECO:0000313" key="8">
    <source>
        <dbReference type="EMBL" id="RAW27434.1"/>
    </source>
</evidence>
<dbReference type="Gene3D" id="2.170.270.10">
    <property type="entry name" value="SET domain"/>
    <property type="match status" value="1"/>
</dbReference>
<name>A0A329RRY1_9STRA</name>
<dbReference type="Proteomes" id="UP000774804">
    <property type="component" value="Unassembled WGS sequence"/>
</dbReference>
<comment type="caution">
    <text evidence="8">The sequence shown here is derived from an EMBL/GenBank/DDBJ whole genome shotgun (WGS) entry which is preliminary data.</text>
</comment>
<evidence type="ECO:0000256" key="1">
    <source>
        <dbReference type="SAM" id="MobiDB-lite"/>
    </source>
</evidence>
<evidence type="ECO:0000313" key="3">
    <source>
        <dbReference type="EMBL" id="KAG2850066.1"/>
    </source>
</evidence>
<evidence type="ECO:0000313" key="9">
    <source>
        <dbReference type="Proteomes" id="UP000251314"/>
    </source>
</evidence>
<evidence type="ECO:0000259" key="2">
    <source>
        <dbReference type="Pfam" id="PF00856"/>
    </source>
</evidence>
<dbReference type="EMBL" id="RCMK01000892">
    <property type="protein sequence ID" value="KAG2908637.1"/>
    <property type="molecule type" value="Genomic_DNA"/>
</dbReference>
<sequence length="271" mass="30182">MKATPLSERAPRSPTTSSPVLLETPPSPLRSSRSSRLLRERHHSRRERRADAHPYYQRSVLRREAVSPSVNPRGLIRTSPTSALRARSAATRSEGHFLPAGWPYRVAHLLRSMTQPGWSTRRCPTSAGVTVPHRAVWDLQKLAYATPVGCPYDVKCVNSLEESSKVYLARNARTRQLSVIAAEDIETGEVLGQYFGELEHVSVDQAHRPRNEGYRLVMTQLPERPSHPVRVAINAVQFGGLIRLVNHSCAPKGKSSRSTMEVISDLCVDAI</sequence>
<reference evidence="3" key="2">
    <citation type="submission" date="2018-10" db="EMBL/GenBank/DDBJ databases">
        <title>Effector identification in a new, highly contiguous assembly of the strawberry crown rot pathogen Phytophthora cactorum.</title>
        <authorList>
            <person name="Armitage A.D."/>
            <person name="Nellist C.F."/>
            <person name="Bates H."/>
            <person name="Vickerstaff R.J."/>
            <person name="Harrison R.J."/>
        </authorList>
    </citation>
    <scope>NUCLEOTIDE SEQUENCE</scope>
    <source>
        <strain evidence="3">15-7</strain>
        <strain evidence="5">4032</strain>
        <strain evidence="4">4040</strain>
        <strain evidence="6">P415</strain>
        <strain evidence="7">P421</strain>
    </source>
</reference>
<evidence type="ECO:0000313" key="6">
    <source>
        <dbReference type="EMBL" id="KAG2965579.1"/>
    </source>
</evidence>
<evidence type="ECO:0000313" key="7">
    <source>
        <dbReference type="EMBL" id="KAG3208095.1"/>
    </source>
</evidence>
<dbReference type="Proteomes" id="UP000697107">
    <property type="component" value="Unassembled WGS sequence"/>
</dbReference>
<dbReference type="Proteomes" id="UP000251314">
    <property type="component" value="Unassembled WGS sequence"/>
</dbReference>
<dbReference type="Proteomes" id="UP000736787">
    <property type="component" value="Unassembled WGS sequence"/>
</dbReference>
<dbReference type="AlphaFoldDB" id="A0A329RRY1"/>
<organism evidence="8 9">
    <name type="scientific">Phytophthora cactorum</name>
    <dbReference type="NCBI Taxonomy" id="29920"/>
    <lineage>
        <taxon>Eukaryota</taxon>
        <taxon>Sar</taxon>
        <taxon>Stramenopiles</taxon>
        <taxon>Oomycota</taxon>
        <taxon>Peronosporomycetes</taxon>
        <taxon>Peronosporales</taxon>
        <taxon>Peronosporaceae</taxon>
        <taxon>Phytophthora</taxon>
    </lineage>
</organism>
<evidence type="ECO:0000313" key="4">
    <source>
        <dbReference type="EMBL" id="KAG2908637.1"/>
    </source>
</evidence>
<proteinExistence type="predicted"/>
<accession>A0A329RRY1</accession>
<dbReference type="EMBL" id="RCMI01000006">
    <property type="protein sequence ID" value="KAG2943882.1"/>
    <property type="molecule type" value="Genomic_DNA"/>
</dbReference>
<dbReference type="EMBL" id="RCMV01001556">
    <property type="protein sequence ID" value="KAG3208095.1"/>
    <property type="molecule type" value="Genomic_DNA"/>
</dbReference>
<dbReference type="EMBL" id="RCML01001093">
    <property type="protein sequence ID" value="KAG2965579.1"/>
    <property type="molecule type" value="Genomic_DNA"/>
</dbReference>
<feature type="region of interest" description="Disordered" evidence="1">
    <location>
        <begin position="1"/>
        <end position="55"/>
    </location>
</feature>
<dbReference type="EMBL" id="RCMG01000718">
    <property type="protein sequence ID" value="KAG2850066.1"/>
    <property type="molecule type" value="Genomic_DNA"/>
</dbReference>
<evidence type="ECO:0000313" key="5">
    <source>
        <dbReference type="EMBL" id="KAG2943882.1"/>
    </source>
</evidence>
<dbReference type="Proteomes" id="UP000760860">
    <property type="component" value="Unassembled WGS sequence"/>
</dbReference>
<dbReference type="EMBL" id="MJFZ01000564">
    <property type="protein sequence ID" value="RAW27434.1"/>
    <property type="molecule type" value="Genomic_DNA"/>
</dbReference>
<protein>
    <recommendedName>
        <fullName evidence="2">SET domain-containing protein</fullName>
    </recommendedName>
</protein>
<keyword evidence="9" id="KW-1185">Reference proteome</keyword>
<dbReference type="STRING" id="29920.A0A329RRY1"/>